<dbReference type="EMBL" id="BOQL01000036">
    <property type="protein sequence ID" value="GIM71370.1"/>
    <property type="molecule type" value="Genomic_DNA"/>
</dbReference>
<keyword evidence="2" id="KW-1185">Reference proteome</keyword>
<gene>
    <name evidence="1" type="ORF">Aau02nite_45680</name>
</gene>
<dbReference type="RefSeq" id="WP_212990552.1">
    <property type="nucleotide sequence ID" value="NZ_BAABEA010000052.1"/>
</dbReference>
<accession>A0A919SEU0</accession>
<evidence type="ECO:0000313" key="2">
    <source>
        <dbReference type="Proteomes" id="UP000681340"/>
    </source>
</evidence>
<organism evidence="1 2">
    <name type="scientific">Actinoplanes auranticolor</name>
    <dbReference type="NCBI Taxonomy" id="47988"/>
    <lineage>
        <taxon>Bacteria</taxon>
        <taxon>Bacillati</taxon>
        <taxon>Actinomycetota</taxon>
        <taxon>Actinomycetes</taxon>
        <taxon>Micromonosporales</taxon>
        <taxon>Micromonosporaceae</taxon>
        <taxon>Actinoplanes</taxon>
    </lineage>
</organism>
<proteinExistence type="predicted"/>
<comment type="caution">
    <text evidence="1">The sequence shown here is derived from an EMBL/GenBank/DDBJ whole genome shotgun (WGS) entry which is preliminary data.</text>
</comment>
<evidence type="ECO:0000313" key="1">
    <source>
        <dbReference type="EMBL" id="GIM71370.1"/>
    </source>
</evidence>
<protein>
    <submittedName>
        <fullName evidence="1">Uncharacterized protein</fullName>
    </submittedName>
</protein>
<sequence>MVDACTLPAAARPLRPAEFDSLFATGLRDQQRLSPPAWRWRLDLAAPDLTGRETSCCSVSHRCLRPDRDAVSLGVCVPAAHVVVLDVLAGRAVTGTRRSHCCGRVVGVHDRTQAFDQQLEDRIDDQRSEAVATASTARHGCRRVKQVSGGDQQDEFALPRSPPCHDCATWVQM</sequence>
<reference evidence="1" key="1">
    <citation type="submission" date="2021-03" db="EMBL/GenBank/DDBJ databases">
        <title>Whole genome shotgun sequence of Actinoplanes auranticolor NBRC 12245.</title>
        <authorList>
            <person name="Komaki H."/>
            <person name="Tamura T."/>
        </authorList>
    </citation>
    <scope>NUCLEOTIDE SEQUENCE</scope>
    <source>
        <strain evidence="1">NBRC 12245</strain>
    </source>
</reference>
<name>A0A919SEU0_9ACTN</name>
<dbReference type="Proteomes" id="UP000681340">
    <property type="component" value="Unassembled WGS sequence"/>
</dbReference>
<dbReference type="AlphaFoldDB" id="A0A919SEU0"/>